<dbReference type="Proteomes" id="UP000770661">
    <property type="component" value="Unassembled WGS sequence"/>
</dbReference>
<evidence type="ECO:0000313" key="1">
    <source>
        <dbReference type="EMBL" id="KAG0722270.1"/>
    </source>
</evidence>
<sequence length="151" mass="16576">MGMGEVHVQLLSGPSVTMSALVMRTRPLGFDFVMGMNGIHALRGVTVRSLDDVKFGIEESEVVTAAATALQRDVDEKDFGVTYDVKAARGLCHGSGAVARGHRDCRIQFQSIACLKRPGRNTRMNCVNGSRMVGWFRTVRLFTGSERKLFP</sequence>
<gene>
    <name evidence="1" type="ORF">GWK47_044791</name>
</gene>
<protein>
    <submittedName>
        <fullName evidence="1">Uncharacterized protein</fullName>
    </submittedName>
</protein>
<reference evidence="1" key="1">
    <citation type="submission" date="2020-07" db="EMBL/GenBank/DDBJ databases">
        <title>The High-quality genome of the commercially important snow crab, Chionoecetes opilio.</title>
        <authorList>
            <person name="Jeong J.-H."/>
            <person name="Ryu S."/>
        </authorList>
    </citation>
    <scope>NUCLEOTIDE SEQUENCE</scope>
    <source>
        <strain evidence="1">MADBK_172401_WGS</strain>
        <tissue evidence="1">Digestive gland</tissue>
    </source>
</reference>
<dbReference type="AlphaFoldDB" id="A0A8J4YIW1"/>
<accession>A0A8J4YIW1</accession>
<dbReference type="EMBL" id="JACEEZ010009810">
    <property type="protein sequence ID" value="KAG0722270.1"/>
    <property type="molecule type" value="Genomic_DNA"/>
</dbReference>
<comment type="caution">
    <text evidence="1">The sequence shown here is derived from an EMBL/GenBank/DDBJ whole genome shotgun (WGS) entry which is preliminary data.</text>
</comment>
<evidence type="ECO:0000313" key="2">
    <source>
        <dbReference type="Proteomes" id="UP000770661"/>
    </source>
</evidence>
<name>A0A8J4YIW1_CHIOP</name>
<proteinExistence type="predicted"/>
<keyword evidence="2" id="KW-1185">Reference proteome</keyword>
<organism evidence="1 2">
    <name type="scientific">Chionoecetes opilio</name>
    <name type="common">Atlantic snow crab</name>
    <name type="synonym">Cancer opilio</name>
    <dbReference type="NCBI Taxonomy" id="41210"/>
    <lineage>
        <taxon>Eukaryota</taxon>
        <taxon>Metazoa</taxon>
        <taxon>Ecdysozoa</taxon>
        <taxon>Arthropoda</taxon>
        <taxon>Crustacea</taxon>
        <taxon>Multicrustacea</taxon>
        <taxon>Malacostraca</taxon>
        <taxon>Eumalacostraca</taxon>
        <taxon>Eucarida</taxon>
        <taxon>Decapoda</taxon>
        <taxon>Pleocyemata</taxon>
        <taxon>Brachyura</taxon>
        <taxon>Eubrachyura</taxon>
        <taxon>Majoidea</taxon>
        <taxon>Majidae</taxon>
        <taxon>Chionoecetes</taxon>
    </lineage>
</organism>